<dbReference type="CDD" id="cd01392">
    <property type="entry name" value="HTH_LacI"/>
    <property type="match status" value="1"/>
</dbReference>
<dbReference type="AlphaFoldDB" id="A0A9X7TV94"/>
<feature type="domain" description="HTH lacI-type" evidence="4">
    <location>
        <begin position="2"/>
        <end position="47"/>
    </location>
</feature>
<evidence type="ECO:0000256" key="2">
    <source>
        <dbReference type="ARBA" id="ARBA00023125"/>
    </source>
</evidence>
<proteinExistence type="predicted"/>
<name>A0A9X7TV94_LACJH</name>
<dbReference type="PROSITE" id="PS50932">
    <property type="entry name" value="HTH_LACI_2"/>
    <property type="match status" value="1"/>
</dbReference>
<dbReference type="PANTHER" id="PTHR30146:SF149">
    <property type="entry name" value="HTH-TYPE TRANSCRIPTIONAL REGULATOR EBGR"/>
    <property type="match status" value="1"/>
</dbReference>
<evidence type="ECO:0000313" key="5">
    <source>
        <dbReference type="EMBL" id="QLL68526.1"/>
    </source>
</evidence>
<dbReference type="InterPro" id="IPR010982">
    <property type="entry name" value="Lambda_DNA-bd_dom_sf"/>
</dbReference>
<evidence type="ECO:0000259" key="4">
    <source>
        <dbReference type="PROSITE" id="PS50932"/>
    </source>
</evidence>
<organism evidence="5 6">
    <name type="scientific">Lactobacillus johnsonii</name>
    <dbReference type="NCBI Taxonomy" id="33959"/>
    <lineage>
        <taxon>Bacteria</taxon>
        <taxon>Bacillati</taxon>
        <taxon>Bacillota</taxon>
        <taxon>Bacilli</taxon>
        <taxon>Lactobacillales</taxon>
        <taxon>Lactobacillaceae</taxon>
        <taxon>Lactobacillus</taxon>
    </lineage>
</organism>
<evidence type="ECO:0000256" key="3">
    <source>
        <dbReference type="ARBA" id="ARBA00023163"/>
    </source>
</evidence>
<keyword evidence="1" id="KW-0805">Transcription regulation</keyword>
<sequence>MTTIKEIAAKSGFSPATVSRLLNNDPRLSVTPETKSKILKVANELGYFKKINNVSELKPEIALLYRVNGNEQLQDEYFSFLRDAVNKVGEEKGIKLTLFTEFNKLIHQASIFQGFIGVGTAELTYKELEKLHDVLPNGVFIDINPAPQLFDSVQPNLELTVQDAIKKLIAHGYNNLCYIGAESFTLDHQPQRDIREITFTEYCKTQGIKNVKVFAKGIVSVKNGYDLAKEVVNKLGEKLPDAFIIASDTLSVGVLQYFNEVGIRVPKDTAIISINNIDVVKYVSPPLTSYNIDQIALSKLAISVLLMRITNSDLPKVHLTMNTNLVIRKSFNEVH</sequence>
<dbReference type="PANTHER" id="PTHR30146">
    <property type="entry name" value="LACI-RELATED TRANSCRIPTIONAL REPRESSOR"/>
    <property type="match status" value="1"/>
</dbReference>
<dbReference type="CDD" id="cd01544">
    <property type="entry name" value="PBP1_GalR"/>
    <property type="match status" value="1"/>
</dbReference>
<dbReference type="InterPro" id="IPR046335">
    <property type="entry name" value="LacI/GalR-like_sensor"/>
</dbReference>
<dbReference type="Proteomes" id="UP000510788">
    <property type="component" value="Chromosome"/>
</dbReference>
<reference evidence="5 6" key="1">
    <citation type="submission" date="2020-01" db="EMBL/GenBank/DDBJ databases">
        <title>Complete and circular genome sequences of six lactobacillus isolates from horses.</title>
        <authorList>
            <person name="Hassan H.M."/>
        </authorList>
    </citation>
    <scope>NUCLEOTIDE SEQUENCE [LARGE SCALE GENOMIC DNA]</scope>
    <source>
        <strain evidence="5 6">3DG</strain>
    </source>
</reference>
<gene>
    <name evidence="5" type="ORF">GTO82_06610</name>
</gene>
<accession>A0A9X7TV94</accession>
<keyword evidence="2" id="KW-0238">DNA-binding</keyword>
<dbReference type="SMART" id="SM00354">
    <property type="entry name" value="HTH_LACI"/>
    <property type="match status" value="1"/>
</dbReference>
<dbReference type="Gene3D" id="3.40.50.2300">
    <property type="match status" value="1"/>
</dbReference>
<dbReference type="GO" id="GO:0000976">
    <property type="term" value="F:transcription cis-regulatory region binding"/>
    <property type="evidence" value="ECO:0007669"/>
    <property type="project" value="TreeGrafter"/>
</dbReference>
<dbReference type="Pfam" id="PF13377">
    <property type="entry name" value="Peripla_BP_3"/>
    <property type="match status" value="1"/>
</dbReference>
<dbReference type="EMBL" id="CP047409">
    <property type="protein sequence ID" value="QLL68526.1"/>
    <property type="molecule type" value="Genomic_DNA"/>
</dbReference>
<dbReference type="SUPFAM" id="SSF53822">
    <property type="entry name" value="Periplasmic binding protein-like I"/>
    <property type="match status" value="1"/>
</dbReference>
<dbReference type="Pfam" id="PF00356">
    <property type="entry name" value="LacI"/>
    <property type="match status" value="1"/>
</dbReference>
<dbReference type="RefSeq" id="WP_180872961.1">
    <property type="nucleotide sequence ID" value="NZ_CP047409.1"/>
</dbReference>
<dbReference type="InterPro" id="IPR000843">
    <property type="entry name" value="HTH_LacI"/>
</dbReference>
<dbReference type="InterPro" id="IPR028082">
    <property type="entry name" value="Peripla_BP_I"/>
</dbReference>
<dbReference type="SUPFAM" id="SSF47413">
    <property type="entry name" value="lambda repressor-like DNA-binding domains"/>
    <property type="match status" value="1"/>
</dbReference>
<protein>
    <submittedName>
        <fullName evidence="5">Substrate-binding domain-containing protein</fullName>
    </submittedName>
</protein>
<evidence type="ECO:0000313" key="6">
    <source>
        <dbReference type="Proteomes" id="UP000510788"/>
    </source>
</evidence>
<evidence type="ECO:0000256" key="1">
    <source>
        <dbReference type="ARBA" id="ARBA00023015"/>
    </source>
</evidence>
<dbReference type="GO" id="GO:0003700">
    <property type="term" value="F:DNA-binding transcription factor activity"/>
    <property type="evidence" value="ECO:0007669"/>
    <property type="project" value="TreeGrafter"/>
</dbReference>
<keyword evidence="3" id="KW-0804">Transcription</keyword>
<dbReference type="Gene3D" id="1.10.260.40">
    <property type="entry name" value="lambda repressor-like DNA-binding domains"/>
    <property type="match status" value="1"/>
</dbReference>